<accession>A0ABV5AYM8</accession>
<dbReference type="InterPro" id="IPR004622">
    <property type="entry name" value="DNA_pol_HolB"/>
</dbReference>
<dbReference type="GO" id="GO:0003887">
    <property type="term" value="F:DNA-directed DNA polymerase activity"/>
    <property type="evidence" value="ECO:0007669"/>
    <property type="project" value="UniProtKB-EC"/>
</dbReference>
<dbReference type="PANTHER" id="PTHR11669:SF8">
    <property type="entry name" value="DNA POLYMERASE III SUBUNIT DELTA"/>
    <property type="match status" value="1"/>
</dbReference>
<reference evidence="1 2" key="1">
    <citation type="submission" date="2024-09" db="EMBL/GenBank/DDBJ databases">
        <title>Paenibacillus zeirhizospherea sp. nov., isolated from surface of the maize (Zea mays) roots in a horticulture field, Hungary.</title>
        <authorList>
            <person name="Marton D."/>
            <person name="Farkas M."/>
            <person name="Bedics A."/>
            <person name="Toth E."/>
            <person name="Tancsics A."/>
            <person name="Boka K."/>
            <person name="Maroti G."/>
            <person name="Kriszt B."/>
            <person name="Cserhati M."/>
        </authorList>
    </citation>
    <scope>NUCLEOTIDE SEQUENCE [LARGE SCALE GENOMIC DNA]</scope>
    <source>
        <strain evidence="1 2">KCTC 33519</strain>
    </source>
</reference>
<dbReference type="InterPro" id="IPR050238">
    <property type="entry name" value="DNA_Rep/Repair_Clamp_Loader"/>
</dbReference>
<gene>
    <name evidence="1" type="primary">holB</name>
    <name evidence="1" type="ORF">ACE41H_19740</name>
</gene>
<dbReference type="RefSeq" id="WP_375357279.1">
    <property type="nucleotide sequence ID" value="NZ_JBHHMI010000023.1"/>
</dbReference>
<comment type="caution">
    <text evidence="1">The sequence shown here is derived from an EMBL/GenBank/DDBJ whole genome shotgun (WGS) entry which is preliminary data.</text>
</comment>
<keyword evidence="2" id="KW-1185">Reference proteome</keyword>
<evidence type="ECO:0000313" key="1">
    <source>
        <dbReference type="EMBL" id="MFB5268999.1"/>
    </source>
</evidence>
<sequence>MSFEHIAGQDVPKRLLQNALRTGRVSHAYLFSGPPGSGQMQVALTFAQALFCRELKDDACGKCLECRKIEHGNHPDLYVIEPDGASIKIDQVRELQRLFSYRSKAENPKVYIIRQADTMTVQAANSLLKFLEEPQVPAVGILISDNGQALLPTIQSRTQRVPFSPLSPEVLMQELSREGHPAALVRSAVHLASGLDSSREVIQQNWFAEIRNVVLQLVKESMSRGNSSIILAQQKIFKTGLSEHLDAFFQLFHLLFKDMLHFRYGRHESIVFIDHLESISKLAITRSTEQWVSYMALAAECRKKLRYNVNGQLCVEQLLIGMSDSGGTITA</sequence>
<organism evidence="1 2">
    <name type="scientific">Paenibacillus enshidis</name>
    <dbReference type="NCBI Taxonomy" id="1458439"/>
    <lineage>
        <taxon>Bacteria</taxon>
        <taxon>Bacillati</taxon>
        <taxon>Bacillota</taxon>
        <taxon>Bacilli</taxon>
        <taxon>Bacillales</taxon>
        <taxon>Paenibacillaceae</taxon>
        <taxon>Paenibacillus</taxon>
    </lineage>
</organism>
<evidence type="ECO:0000313" key="2">
    <source>
        <dbReference type="Proteomes" id="UP001580346"/>
    </source>
</evidence>
<dbReference type="Gene3D" id="3.40.50.300">
    <property type="entry name" value="P-loop containing nucleotide triphosphate hydrolases"/>
    <property type="match status" value="1"/>
</dbReference>
<keyword evidence="1" id="KW-0548">Nucleotidyltransferase</keyword>
<dbReference type="EC" id="2.7.7.7" evidence="1"/>
<dbReference type="Proteomes" id="UP001580346">
    <property type="component" value="Unassembled WGS sequence"/>
</dbReference>
<dbReference type="EMBL" id="JBHHMI010000023">
    <property type="protein sequence ID" value="MFB5268999.1"/>
    <property type="molecule type" value="Genomic_DNA"/>
</dbReference>
<name>A0ABV5AYM8_9BACL</name>
<dbReference type="NCBIfam" id="TIGR00678">
    <property type="entry name" value="holB"/>
    <property type="match status" value="1"/>
</dbReference>
<dbReference type="SUPFAM" id="SSF52540">
    <property type="entry name" value="P-loop containing nucleoside triphosphate hydrolases"/>
    <property type="match status" value="1"/>
</dbReference>
<proteinExistence type="predicted"/>
<protein>
    <submittedName>
        <fullName evidence="1">DNA polymerase III subunit delta</fullName>
        <ecNumber evidence="1">2.7.7.7</ecNumber>
    </submittedName>
</protein>
<dbReference type="PANTHER" id="PTHR11669">
    <property type="entry name" value="REPLICATION FACTOR C / DNA POLYMERASE III GAMMA-TAU SUBUNIT"/>
    <property type="match status" value="1"/>
</dbReference>
<dbReference type="Pfam" id="PF13177">
    <property type="entry name" value="DNA_pol3_delta2"/>
    <property type="match status" value="1"/>
</dbReference>
<dbReference type="InterPro" id="IPR027417">
    <property type="entry name" value="P-loop_NTPase"/>
</dbReference>
<keyword evidence="1" id="KW-0808">Transferase</keyword>